<comment type="caution">
    <text evidence="6">The sequence shown here is derived from an EMBL/GenBank/DDBJ whole genome shotgun (WGS) entry which is preliminary data.</text>
</comment>
<proteinExistence type="predicted"/>
<keyword evidence="3" id="KW-0804">Transcription</keyword>
<dbReference type="PANTHER" id="PTHR30146:SF109">
    <property type="entry name" value="HTH-TYPE TRANSCRIPTIONAL REGULATOR GALS"/>
    <property type="match status" value="1"/>
</dbReference>
<dbReference type="Gene3D" id="1.10.260.40">
    <property type="entry name" value="lambda repressor-like DNA-binding domains"/>
    <property type="match status" value="1"/>
</dbReference>
<dbReference type="AlphaFoldDB" id="A0A4R4SU91"/>
<dbReference type="InterPro" id="IPR046335">
    <property type="entry name" value="LacI/GalR-like_sensor"/>
</dbReference>
<keyword evidence="7" id="KW-1185">Reference proteome</keyword>
<dbReference type="CDD" id="cd01392">
    <property type="entry name" value="HTH_LacI"/>
    <property type="match status" value="1"/>
</dbReference>
<evidence type="ECO:0000259" key="5">
    <source>
        <dbReference type="PROSITE" id="PS50932"/>
    </source>
</evidence>
<evidence type="ECO:0000313" key="7">
    <source>
        <dbReference type="Proteomes" id="UP000295345"/>
    </source>
</evidence>
<dbReference type="Pfam" id="PF13377">
    <property type="entry name" value="Peripla_BP_3"/>
    <property type="match status" value="1"/>
</dbReference>
<reference evidence="6 7" key="1">
    <citation type="submission" date="2019-03" db="EMBL/GenBank/DDBJ databases">
        <title>Draft genome sequences of novel Actinobacteria.</title>
        <authorList>
            <person name="Sahin N."/>
            <person name="Ay H."/>
            <person name="Saygin H."/>
        </authorList>
    </citation>
    <scope>NUCLEOTIDE SEQUENCE [LARGE SCALE GENOMIC DNA]</scope>
    <source>
        <strain evidence="6 7">DSM 41900</strain>
    </source>
</reference>
<dbReference type="InterPro" id="IPR000843">
    <property type="entry name" value="HTH_LacI"/>
</dbReference>
<dbReference type="Gene3D" id="3.40.50.2300">
    <property type="match status" value="2"/>
</dbReference>
<dbReference type="InterPro" id="IPR010982">
    <property type="entry name" value="Lambda_DNA-bd_dom_sf"/>
</dbReference>
<dbReference type="GO" id="GO:0000976">
    <property type="term" value="F:transcription cis-regulatory region binding"/>
    <property type="evidence" value="ECO:0007669"/>
    <property type="project" value="TreeGrafter"/>
</dbReference>
<dbReference type="OrthoDB" id="9785139at2"/>
<evidence type="ECO:0000256" key="4">
    <source>
        <dbReference type="SAM" id="MobiDB-lite"/>
    </source>
</evidence>
<name>A0A4R4SU91_9ACTN</name>
<evidence type="ECO:0000256" key="2">
    <source>
        <dbReference type="ARBA" id="ARBA00023125"/>
    </source>
</evidence>
<keyword evidence="1" id="KW-0805">Transcription regulation</keyword>
<dbReference type="Proteomes" id="UP000295345">
    <property type="component" value="Unassembled WGS sequence"/>
</dbReference>
<feature type="domain" description="HTH lacI-type" evidence="5">
    <location>
        <begin position="19"/>
        <end position="73"/>
    </location>
</feature>
<keyword evidence="2" id="KW-0238">DNA-binding</keyword>
<dbReference type="PROSITE" id="PS50932">
    <property type="entry name" value="HTH_LACI_2"/>
    <property type="match status" value="1"/>
</dbReference>
<dbReference type="SUPFAM" id="SSF53822">
    <property type="entry name" value="Periplasmic binding protein-like I"/>
    <property type="match status" value="1"/>
</dbReference>
<dbReference type="GO" id="GO:0003700">
    <property type="term" value="F:DNA-binding transcription factor activity"/>
    <property type="evidence" value="ECO:0007669"/>
    <property type="project" value="TreeGrafter"/>
</dbReference>
<dbReference type="EMBL" id="SMKI01000408">
    <property type="protein sequence ID" value="TDC67710.1"/>
    <property type="molecule type" value="Genomic_DNA"/>
</dbReference>
<dbReference type="SUPFAM" id="SSF47413">
    <property type="entry name" value="lambda repressor-like DNA-binding domains"/>
    <property type="match status" value="1"/>
</dbReference>
<evidence type="ECO:0000256" key="3">
    <source>
        <dbReference type="ARBA" id="ARBA00023163"/>
    </source>
</evidence>
<dbReference type="PANTHER" id="PTHR30146">
    <property type="entry name" value="LACI-RELATED TRANSCRIPTIONAL REPRESSOR"/>
    <property type="match status" value="1"/>
</dbReference>
<sequence length="357" mass="37910">MSEQRVPTGPEGGRGPRPATIHEVARLAGVSHQTVSRFLRNDPSMRPETTRRVSQAVATLDYRPNRAARSMRTRRSHRIAVILPDSTGFAPTRMLRGAAAAAHEAGYLLDVVGLEGDAAARAARVETLLQPENVDAILSLTPLPEGTSPALPTVVDGEYDDNMRARGVLADATPAAELIRHLAGLGHRRFAHVAGSATWASARNRRAVYEATVAELGLESRAVVEGDWSVRSGWDAGREVIAGSGATAVFAANDRVAFGVVRGLQSVGVDVPGEVSVFGWDDDEMGRYLDPPLTTVRVDRERQGREAVGRLLALLRGESQAEPPPATALNEVVLRGSTGPAPAGRIRGVSAAVTPDK</sequence>
<dbReference type="Pfam" id="PF00356">
    <property type="entry name" value="LacI"/>
    <property type="match status" value="1"/>
</dbReference>
<accession>A0A4R4SU91</accession>
<feature type="region of interest" description="Disordered" evidence="4">
    <location>
        <begin position="337"/>
        <end position="357"/>
    </location>
</feature>
<protein>
    <submittedName>
        <fullName evidence="6">LacI family transcriptional regulator</fullName>
    </submittedName>
</protein>
<gene>
    <name evidence="6" type="ORF">E1283_28425</name>
</gene>
<evidence type="ECO:0000313" key="6">
    <source>
        <dbReference type="EMBL" id="TDC67710.1"/>
    </source>
</evidence>
<dbReference type="PROSITE" id="PS00356">
    <property type="entry name" value="HTH_LACI_1"/>
    <property type="match status" value="1"/>
</dbReference>
<dbReference type="InterPro" id="IPR028082">
    <property type="entry name" value="Peripla_BP_I"/>
</dbReference>
<dbReference type="SMART" id="SM00354">
    <property type="entry name" value="HTH_LACI"/>
    <property type="match status" value="1"/>
</dbReference>
<organism evidence="6 7">
    <name type="scientific">Streptomyces hainanensis</name>
    <dbReference type="NCBI Taxonomy" id="402648"/>
    <lineage>
        <taxon>Bacteria</taxon>
        <taxon>Bacillati</taxon>
        <taxon>Actinomycetota</taxon>
        <taxon>Actinomycetes</taxon>
        <taxon>Kitasatosporales</taxon>
        <taxon>Streptomycetaceae</taxon>
        <taxon>Streptomyces</taxon>
    </lineage>
</organism>
<evidence type="ECO:0000256" key="1">
    <source>
        <dbReference type="ARBA" id="ARBA00023015"/>
    </source>
</evidence>
<dbReference type="RefSeq" id="WP_132821036.1">
    <property type="nucleotide sequence ID" value="NZ_SMKI01000408.1"/>
</dbReference>